<dbReference type="AlphaFoldDB" id="A0AB74DEG0"/>
<reference evidence="3 4" key="1">
    <citation type="submission" date="2018-08" db="EMBL/GenBank/DDBJ databases">
        <title>Comparative analysis of Burkholderia isolates from Puerto Rico.</title>
        <authorList>
            <person name="Hall C."/>
            <person name="Sahl J."/>
            <person name="Wagner D."/>
        </authorList>
    </citation>
    <scope>NUCLEOTIDE SEQUENCE [LARGE SCALE GENOMIC DNA]</scope>
    <source>
        <strain evidence="3 4">Bp8964</strain>
    </source>
</reference>
<organism evidence="3 4">
    <name type="scientific">Burkholderia ubonensis</name>
    <dbReference type="NCBI Taxonomy" id="101571"/>
    <lineage>
        <taxon>Bacteria</taxon>
        <taxon>Pseudomonadati</taxon>
        <taxon>Pseudomonadota</taxon>
        <taxon>Betaproteobacteria</taxon>
        <taxon>Burkholderiales</taxon>
        <taxon>Burkholderiaceae</taxon>
        <taxon>Burkholderia</taxon>
        <taxon>Burkholderia cepacia complex</taxon>
    </lineage>
</organism>
<dbReference type="Proteomes" id="UP000273734">
    <property type="component" value="Unassembled WGS sequence"/>
</dbReference>
<dbReference type="Pfam" id="PF11008">
    <property type="entry name" value="DUF2846"/>
    <property type="match status" value="1"/>
</dbReference>
<proteinExistence type="predicted"/>
<evidence type="ECO:0000256" key="1">
    <source>
        <dbReference type="SAM" id="SignalP"/>
    </source>
</evidence>
<dbReference type="PROSITE" id="PS51257">
    <property type="entry name" value="PROKAR_LIPOPROTEIN"/>
    <property type="match status" value="1"/>
</dbReference>
<evidence type="ECO:0000259" key="2">
    <source>
        <dbReference type="Pfam" id="PF11008"/>
    </source>
</evidence>
<evidence type="ECO:0000313" key="3">
    <source>
        <dbReference type="EMBL" id="RQP83990.1"/>
    </source>
</evidence>
<dbReference type="EMBL" id="QTNY01000001">
    <property type="protein sequence ID" value="RQP83990.1"/>
    <property type="molecule type" value="Genomic_DNA"/>
</dbReference>
<feature type="chain" id="PRO_5044497663" evidence="1">
    <location>
        <begin position="25"/>
        <end position="158"/>
    </location>
</feature>
<dbReference type="RefSeq" id="WP_095401147.1">
    <property type="nucleotide sequence ID" value="NZ_NQMX01000015.1"/>
</dbReference>
<feature type="domain" description="DUF2846" evidence="2">
    <location>
        <begin position="39"/>
        <end position="117"/>
    </location>
</feature>
<name>A0AB74DEG0_9BURK</name>
<dbReference type="InterPro" id="IPR022548">
    <property type="entry name" value="DUF2846"/>
</dbReference>
<accession>A0AB74DEG0</accession>
<keyword evidence="1" id="KW-0732">Signal</keyword>
<sequence length="158" mass="16536">MIRMCRALLLAGGVALLASGCASGPQYKEMASSIPTLASDHGRIYFFRSGSVFGAGLQPQIKLNEQVIGQSKPGGFFYVDEPAGQYTVSTATETEKTVSFALDAGETKYVRTSVSLGVLIGRVVPSLEEAGTAMEAIGHLKYAPGDTQAAQSAGSRLK</sequence>
<feature type="signal peptide" evidence="1">
    <location>
        <begin position="1"/>
        <end position="24"/>
    </location>
</feature>
<comment type="caution">
    <text evidence="3">The sequence shown here is derived from an EMBL/GenBank/DDBJ whole genome shotgun (WGS) entry which is preliminary data.</text>
</comment>
<protein>
    <submittedName>
        <fullName evidence="3">DUF2846 domain-containing protein</fullName>
    </submittedName>
</protein>
<dbReference type="InterPro" id="IPR016596">
    <property type="entry name" value="UCP012335"/>
</dbReference>
<dbReference type="PIRSF" id="PIRSF012335">
    <property type="entry name" value="UCP012335"/>
    <property type="match status" value="1"/>
</dbReference>
<evidence type="ECO:0000313" key="4">
    <source>
        <dbReference type="Proteomes" id="UP000273734"/>
    </source>
</evidence>
<gene>
    <name evidence="3" type="ORF">DF015_00415</name>
</gene>